<evidence type="ECO:0000313" key="2">
    <source>
        <dbReference type="RefSeq" id="XP_018812560.1"/>
    </source>
</evidence>
<dbReference type="RefSeq" id="XP_018812560.1">
    <property type="nucleotide sequence ID" value="XM_018957015.2"/>
</dbReference>
<dbReference type="Gramene" id="Jr07_11080_p1">
    <property type="protein sequence ID" value="cds.Jr07_11080_p1"/>
    <property type="gene ID" value="Jr07_11080"/>
</dbReference>
<dbReference type="KEGG" id="jre:108984916"/>
<dbReference type="PANTHER" id="PTHR46890:SF41">
    <property type="entry name" value="RNA BINDING _ RNA-DIRECTED DNA POLYMERASE"/>
    <property type="match status" value="1"/>
</dbReference>
<protein>
    <submittedName>
        <fullName evidence="2">Uncharacterized protein LOC108984916</fullName>
    </submittedName>
</protein>
<keyword evidence="1" id="KW-1185">Reference proteome</keyword>
<dbReference type="GeneID" id="108984916"/>
<dbReference type="OrthoDB" id="1938551at2759"/>
<gene>
    <name evidence="2" type="primary">LOC108984916</name>
</gene>
<dbReference type="Proteomes" id="UP000235220">
    <property type="component" value="Chromosome 7"/>
</dbReference>
<dbReference type="AlphaFoldDB" id="A0A2I4DZI1"/>
<dbReference type="PANTHER" id="PTHR46890">
    <property type="entry name" value="NON-LTR RETROLELEMENT REVERSE TRANSCRIPTASE-LIKE PROTEIN-RELATED"/>
    <property type="match status" value="1"/>
</dbReference>
<organism evidence="1 2">
    <name type="scientific">Juglans regia</name>
    <name type="common">English walnut</name>
    <dbReference type="NCBI Taxonomy" id="51240"/>
    <lineage>
        <taxon>Eukaryota</taxon>
        <taxon>Viridiplantae</taxon>
        <taxon>Streptophyta</taxon>
        <taxon>Embryophyta</taxon>
        <taxon>Tracheophyta</taxon>
        <taxon>Spermatophyta</taxon>
        <taxon>Magnoliopsida</taxon>
        <taxon>eudicotyledons</taxon>
        <taxon>Gunneridae</taxon>
        <taxon>Pentapetalae</taxon>
        <taxon>rosids</taxon>
        <taxon>fabids</taxon>
        <taxon>Fagales</taxon>
        <taxon>Juglandaceae</taxon>
        <taxon>Juglans</taxon>
    </lineage>
</organism>
<reference evidence="2" key="1">
    <citation type="submission" date="2025-08" db="UniProtKB">
        <authorList>
            <consortium name="RefSeq"/>
        </authorList>
    </citation>
    <scope>IDENTIFICATION</scope>
    <source>
        <tissue evidence="2">Leaves</tissue>
    </source>
</reference>
<evidence type="ECO:0000313" key="1">
    <source>
        <dbReference type="Proteomes" id="UP000235220"/>
    </source>
</evidence>
<dbReference type="STRING" id="51240.A0A2I4DZI1"/>
<proteinExistence type="predicted"/>
<accession>A0A2I4DZI1</accession>
<dbReference type="InterPro" id="IPR052343">
    <property type="entry name" value="Retrotransposon-Effector_Assoc"/>
</dbReference>
<sequence length="268" mass="31066">MVCISEKLKKLKRVLQIWNREEFSRVEEKLKKVEDRISELDTRLAQPYSTQLENEWLNCQQDHSQWVHREETLACQKSRTKWLVEGDDNIGFFHASIRFRKQSKRIVKMRLDDGRTLDTGEAVHEEAVVFFQRLLSVAPIASNLDEMELVQPVVSMEENEALCTAPTLEEIKRSLWSMMAWDIVKEDLLEMVEDFFAGQPLSTFFGATNLVLIPKVDEPLGFGQFSPISLYSVVYKIMSKIMVFRLALLLEKIISPEQASFISGRSIF</sequence>
<name>A0A2I4DZI1_JUGRE</name>